<reference evidence="4" key="1">
    <citation type="submission" date="2017-02" db="UniProtKB">
        <authorList>
            <consortium name="WormBaseParasite"/>
        </authorList>
    </citation>
    <scope>IDENTIFICATION</scope>
</reference>
<name>A0A0N5CXQ3_THECL</name>
<reference evidence="2 3" key="2">
    <citation type="submission" date="2018-11" db="EMBL/GenBank/DDBJ databases">
        <authorList>
            <consortium name="Pathogen Informatics"/>
        </authorList>
    </citation>
    <scope>NUCLEOTIDE SEQUENCE [LARGE SCALE GENOMIC DNA]</scope>
</reference>
<organism evidence="4">
    <name type="scientific">Thelazia callipaeda</name>
    <name type="common">Oriental eyeworm</name>
    <name type="synonym">Parasitic nematode</name>
    <dbReference type="NCBI Taxonomy" id="103827"/>
    <lineage>
        <taxon>Eukaryota</taxon>
        <taxon>Metazoa</taxon>
        <taxon>Ecdysozoa</taxon>
        <taxon>Nematoda</taxon>
        <taxon>Chromadorea</taxon>
        <taxon>Rhabditida</taxon>
        <taxon>Spirurina</taxon>
        <taxon>Spiruromorpha</taxon>
        <taxon>Thelazioidea</taxon>
        <taxon>Thelaziidae</taxon>
        <taxon>Thelazia</taxon>
    </lineage>
</organism>
<evidence type="ECO:0000313" key="3">
    <source>
        <dbReference type="Proteomes" id="UP000276776"/>
    </source>
</evidence>
<keyword evidence="3" id="KW-1185">Reference proteome</keyword>
<feature type="region of interest" description="Disordered" evidence="1">
    <location>
        <begin position="136"/>
        <end position="181"/>
    </location>
</feature>
<evidence type="ECO:0000313" key="2">
    <source>
        <dbReference type="EMBL" id="VDN02387.1"/>
    </source>
</evidence>
<evidence type="ECO:0000313" key="4">
    <source>
        <dbReference type="WBParaSite" id="TCLT_0000518901-mRNA-1"/>
    </source>
</evidence>
<proteinExistence type="predicted"/>
<evidence type="ECO:0000256" key="1">
    <source>
        <dbReference type="SAM" id="MobiDB-lite"/>
    </source>
</evidence>
<dbReference type="WBParaSite" id="TCLT_0000518901-mRNA-1">
    <property type="protein sequence ID" value="TCLT_0000518901-mRNA-1"/>
    <property type="gene ID" value="TCLT_0000518901"/>
</dbReference>
<gene>
    <name evidence="2" type="ORF">TCLT_LOCUS5178</name>
</gene>
<feature type="region of interest" description="Disordered" evidence="1">
    <location>
        <begin position="62"/>
        <end position="84"/>
    </location>
</feature>
<dbReference type="AlphaFoldDB" id="A0A0N5CXQ3"/>
<protein>
    <submittedName>
        <fullName evidence="2 4">Uncharacterized protein</fullName>
    </submittedName>
</protein>
<dbReference type="EMBL" id="UYYF01004324">
    <property type="protein sequence ID" value="VDN02387.1"/>
    <property type="molecule type" value="Genomic_DNA"/>
</dbReference>
<dbReference type="Proteomes" id="UP000276776">
    <property type="component" value="Unassembled WGS sequence"/>
</dbReference>
<sequence length="181" mass="20337">MATKRTTMVLEVDPELESKICYDIGVISQQKPLGEKKTEVQIPTTNLPSKQNLNLRLDESYEPHGSQVHQKPVQQVAPKNLPPAQEIKTISIEEREIREEITADKYKHGSHYGLPADSNNIGQACYNDSNKFVDSTRLTESNRLTEDSVEVQTKPDINNANMKSKSNESSNNFHTGFTDHG</sequence>
<feature type="compositionally biased region" description="Low complexity" evidence="1">
    <location>
        <begin position="158"/>
        <end position="172"/>
    </location>
</feature>
<accession>A0A0N5CXQ3</accession>